<dbReference type="EMBL" id="BMLP01000004">
    <property type="protein sequence ID" value="GGO33762.1"/>
    <property type="molecule type" value="Genomic_DNA"/>
</dbReference>
<accession>A0A917YKS2</accession>
<keyword evidence="2" id="KW-1185">Reference proteome</keyword>
<gene>
    <name evidence="1" type="ORF">GCM10010991_23590</name>
</gene>
<dbReference type="Proteomes" id="UP000598196">
    <property type="component" value="Unassembled WGS sequence"/>
</dbReference>
<dbReference type="OrthoDB" id="7644589at2"/>
<dbReference type="RefSeq" id="WP_146287063.1">
    <property type="nucleotide sequence ID" value="NZ_BMLP01000004.1"/>
</dbReference>
<name>A0A917YKS2_9RHOB</name>
<sequence>MKDERLARLVQLAAAISDRKLGAYHEATARCAETRTLMQALDASPASDLPLIAAAKAQLVYGVWADRRRAQLREILEQQLDEAKKRRTEAAQAFGKSQVLNQLSGRPAG</sequence>
<proteinExistence type="predicted"/>
<reference evidence="1 2" key="1">
    <citation type="journal article" date="2014" name="Int. J. Syst. Evol. Microbiol.">
        <title>Complete genome sequence of Corynebacterium casei LMG S-19264T (=DSM 44701T), isolated from a smear-ripened cheese.</title>
        <authorList>
            <consortium name="US DOE Joint Genome Institute (JGI-PGF)"/>
            <person name="Walter F."/>
            <person name="Albersmeier A."/>
            <person name="Kalinowski J."/>
            <person name="Ruckert C."/>
        </authorList>
    </citation>
    <scope>NUCLEOTIDE SEQUENCE [LARGE SCALE GENOMIC DNA]</scope>
    <source>
        <strain evidence="1 2">CGMCC 1.7029</strain>
    </source>
</reference>
<comment type="caution">
    <text evidence="1">The sequence shown here is derived from an EMBL/GenBank/DDBJ whole genome shotgun (WGS) entry which is preliminary data.</text>
</comment>
<evidence type="ECO:0000313" key="1">
    <source>
        <dbReference type="EMBL" id="GGO33762.1"/>
    </source>
</evidence>
<protein>
    <submittedName>
        <fullName evidence="1">Uncharacterized protein</fullName>
    </submittedName>
</protein>
<evidence type="ECO:0000313" key="2">
    <source>
        <dbReference type="Proteomes" id="UP000598196"/>
    </source>
</evidence>
<organism evidence="1 2">
    <name type="scientific">Gemmobacter aquaticus</name>
    <dbReference type="NCBI Taxonomy" id="490185"/>
    <lineage>
        <taxon>Bacteria</taxon>
        <taxon>Pseudomonadati</taxon>
        <taxon>Pseudomonadota</taxon>
        <taxon>Alphaproteobacteria</taxon>
        <taxon>Rhodobacterales</taxon>
        <taxon>Paracoccaceae</taxon>
        <taxon>Gemmobacter</taxon>
    </lineage>
</organism>
<dbReference type="AlphaFoldDB" id="A0A917YKS2"/>